<dbReference type="OrthoDB" id="6359816at2759"/>
<evidence type="ECO:0000259" key="2">
    <source>
        <dbReference type="PROSITE" id="PS51886"/>
    </source>
</evidence>
<dbReference type="InterPro" id="IPR006571">
    <property type="entry name" value="TLDc_dom"/>
</dbReference>
<dbReference type="PROSITE" id="PS51886">
    <property type="entry name" value="TLDC"/>
    <property type="match status" value="1"/>
</dbReference>
<dbReference type="PROSITE" id="PS50097">
    <property type="entry name" value="BTB"/>
    <property type="match status" value="1"/>
</dbReference>
<keyword evidence="4" id="KW-1185">Reference proteome</keyword>
<organism evidence="3 4">
    <name type="scientific">Paraglomus occultum</name>
    <dbReference type="NCBI Taxonomy" id="144539"/>
    <lineage>
        <taxon>Eukaryota</taxon>
        <taxon>Fungi</taxon>
        <taxon>Fungi incertae sedis</taxon>
        <taxon>Mucoromycota</taxon>
        <taxon>Glomeromycotina</taxon>
        <taxon>Glomeromycetes</taxon>
        <taxon>Paraglomerales</taxon>
        <taxon>Paraglomeraceae</taxon>
        <taxon>Paraglomus</taxon>
    </lineage>
</organism>
<dbReference type="Gene3D" id="1.25.40.420">
    <property type="match status" value="1"/>
</dbReference>
<evidence type="ECO:0000313" key="3">
    <source>
        <dbReference type="EMBL" id="CAG8602021.1"/>
    </source>
</evidence>
<dbReference type="EMBL" id="CAJVPJ010001733">
    <property type="protein sequence ID" value="CAG8602021.1"/>
    <property type="molecule type" value="Genomic_DNA"/>
</dbReference>
<dbReference type="InterPro" id="IPR051481">
    <property type="entry name" value="BTB-POZ/Galectin-3-binding"/>
</dbReference>
<protein>
    <submittedName>
        <fullName evidence="3">3492_t:CDS:1</fullName>
    </submittedName>
</protein>
<dbReference type="SUPFAM" id="SSF54695">
    <property type="entry name" value="POZ domain"/>
    <property type="match status" value="1"/>
</dbReference>
<evidence type="ECO:0000313" key="4">
    <source>
        <dbReference type="Proteomes" id="UP000789572"/>
    </source>
</evidence>
<dbReference type="CDD" id="cd18186">
    <property type="entry name" value="BTB_POZ_ZBTB_KLHL-like"/>
    <property type="match status" value="1"/>
</dbReference>
<sequence>MRTQFFNKFLRDITKLLDDSDDYNVKLEIGEGPDARFFWAHSIILRTRCPFFNRALSETWAKKTDTGLFTLKKPNITPSTFKLLLSYFYTGDLQINNSVEAIDLLIAADELDLEELFEYIQSFLIENEADWIDNHLVKVYQIASQIYACKELEESCHRLLENSPDLMLISNDFRSIEKEKLIELLQTNAFAMKEVELFEKVMQWGISQNPELDEDMSVWDDSDWNALRETVKLCLLHIRWARISGAEYSEKVKQYKKAFPANIRMALQTHFAITKRVSPLAAVSSSFLGGGERKRSKYQQYQERNLESSIIKAEHAVLISCWIDQFPGDDSFYQHTIRKFDLLYRASDDGFERSTFDEKCLKEETLILWKIQENGHIIGGYCEKGFSNVRLTYPDTDSTCFLFSLNDGKNLRKASYIPLKTFDDLTSGFLSSLANKYNMHLGDSTFSMWETAGTLKFSFCNKLTIQDCEVFSLKKV</sequence>
<dbReference type="AlphaFoldDB" id="A0A9N9CHP4"/>
<comment type="caution">
    <text evidence="3">The sequence shown here is derived from an EMBL/GenBank/DDBJ whole genome shotgun (WGS) entry which is preliminary data.</text>
</comment>
<dbReference type="PANTHER" id="PTHR24410:SF23">
    <property type="entry name" value="BTB DOMAIN-CONTAINING PROTEIN-RELATED"/>
    <property type="match status" value="1"/>
</dbReference>
<dbReference type="Pfam" id="PF07707">
    <property type="entry name" value="BACK"/>
    <property type="match status" value="1"/>
</dbReference>
<dbReference type="Pfam" id="PF07534">
    <property type="entry name" value="TLD"/>
    <property type="match status" value="1"/>
</dbReference>
<dbReference type="PANTHER" id="PTHR24410">
    <property type="entry name" value="HL07962P-RELATED"/>
    <property type="match status" value="1"/>
</dbReference>
<dbReference type="InterPro" id="IPR011333">
    <property type="entry name" value="SKP1/BTB/POZ_sf"/>
</dbReference>
<dbReference type="InterPro" id="IPR011705">
    <property type="entry name" value="BACK"/>
</dbReference>
<proteinExistence type="predicted"/>
<dbReference type="Proteomes" id="UP000789572">
    <property type="component" value="Unassembled WGS sequence"/>
</dbReference>
<dbReference type="Pfam" id="PF00651">
    <property type="entry name" value="BTB"/>
    <property type="match status" value="1"/>
</dbReference>
<evidence type="ECO:0000259" key="1">
    <source>
        <dbReference type="PROSITE" id="PS50097"/>
    </source>
</evidence>
<accession>A0A9N9CHP4</accession>
<reference evidence="3" key="1">
    <citation type="submission" date="2021-06" db="EMBL/GenBank/DDBJ databases">
        <authorList>
            <person name="Kallberg Y."/>
            <person name="Tangrot J."/>
            <person name="Rosling A."/>
        </authorList>
    </citation>
    <scope>NUCLEOTIDE SEQUENCE</scope>
    <source>
        <strain evidence="3">IA702</strain>
    </source>
</reference>
<feature type="domain" description="TLDc" evidence="2">
    <location>
        <begin position="309"/>
        <end position="474"/>
    </location>
</feature>
<name>A0A9N9CHP4_9GLOM</name>
<feature type="domain" description="BTB" evidence="1">
    <location>
        <begin position="23"/>
        <end position="97"/>
    </location>
</feature>
<dbReference type="InterPro" id="IPR000210">
    <property type="entry name" value="BTB/POZ_dom"/>
</dbReference>
<dbReference type="SMART" id="SM00225">
    <property type="entry name" value="BTB"/>
    <property type="match status" value="1"/>
</dbReference>
<dbReference type="Gene3D" id="3.30.710.10">
    <property type="entry name" value="Potassium Channel Kv1.1, Chain A"/>
    <property type="match status" value="1"/>
</dbReference>
<gene>
    <name evidence="3" type="ORF">POCULU_LOCUS7515</name>
</gene>